<feature type="transmembrane region" description="Helical" evidence="5">
    <location>
        <begin position="245"/>
        <end position="267"/>
    </location>
</feature>
<evidence type="ECO:0000256" key="3">
    <source>
        <dbReference type="RuleBase" id="RU361185"/>
    </source>
</evidence>
<dbReference type="OrthoDB" id="10070917at2759"/>
<keyword evidence="5" id="KW-0472">Membrane</keyword>
<dbReference type="SUPFAM" id="SSF51445">
    <property type="entry name" value="(Trans)glycosidases"/>
    <property type="match status" value="1"/>
</dbReference>
<keyword evidence="5" id="KW-0812">Transmembrane</keyword>
<dbReference type="Proteomes" id="UP000594454">
    <property type="component" value="Chromosome 4"/>
</dbReference>
<evidence type="ECO:0000313" key="9">
    <source>
        <dbReference type="Proteomes" id="UP000594454"/>
    </source>
</evidence>
<dbReference type="Gene3D" id="2.60.40.1180">
    <property type="entry name" value="Golgi alpha-mannosidase II"/>
    <property type="match status" value="1"/>
</dbReference>
<keyword evidence="3" id="KW-0378">Hydrolase</keyword>
<evidence type="ECO:0000256" key="2">
    <source>
        <dbReference type="ARBA" id="ARBA00022729"/>
    </source>
</evidence>
<dbReference type="InterPro" id="IPR017853">
    <property type="entry name" value="GH"/>
</dbReference>
<comment type="similarity">
    <text evidence="1 3">Belongs to the glycosyl hydrolase 31 family.</text>
</comment>
<dbReference type="Gene3D" id="3.20.20.80">
    <property type="entry name" value="Glycosidases"/>
    <property type="match status" value="1"/>
</dbReference>
<organism evidence="8 9">
    <name type="scientific">Hermetia illucens</name>
    <name type="common">Black soldier fly</name>
    <dbReference type="NCBI Taxonomy" id="343691"/>
    <lineage>
        <taxon>Eukaryota</taxon>
        <taxon>Metazoa</taxon>
        <taxon>Ecdysozoa</taxon>
        <taxon>Arthropoda</taxon>
        <taxon>Hexapoda</taxon>
        <taxon>Insecta</taxon>
        <taxon>Pterygota</taxon>
        <taxon>Neoptera</taxon>
        <taxon>Endopterygota</taxon>
        <taxon>Diptera</taxon>
        <taxon>Brachycera</taxon>
        <taxon>Stratiomyomorpha</taxon>
        <taxon>Stratiomyidae</taxon>
        <taxon>Hermetiinae</taxon>
        <taxon>Hermetia</taxon>
    </lineage>
</organism>
<evidence type="ECO:0000256" key="5">
    <source>
        <dbReference type="SAM" id="Phobius"/>
    </source>
</evidence>
<proteinExistence type="inferred from homology"/>
<dbReference type="EMBL" id="LR899012">
    <property type="protein sequence ID" value="CAD7087044.1"/>
    <property type="molecule type" value="Genomic_DNA"/>
</dbReference>
<keyword evidence="3" id="KW-0326">Glycosidase</keyword>
<dbReference type="InterPro" id="IPR048395">
    <property type="entry name" value="Glyco_hydro_31_C"/>
</dbReference>
<dbReference type="PANTHER" id="PTHR43053:SF6">
    <property type="entry name" value="SITS-BINDING PROTEIN"/>
    <property type="match status" value="1"/>
</dbReference>
<sequence length="922" mass="104217">MNGTPSENKSPDQQSLGKSTYSIDADPSIPFADHDPSVVISNLPDESNPEPSSTSLSARRGVDLNVAIEVDESDPKDSNDAISVTTQNPESPGPLVSVPGYNRGLRRNSISLPAALDAIEAIQAKYAATQRDSGVTDDGDSTSCSIPQTPMPESKNESEVDEEPEKQPIFRPTFRTKRRLSVAPLPALRLNDKEMIANEFDSQSVISNQASIASATSITSLLKEKMQAFPQALRRKRKETKDYKIKVFVVILLLIIVFLVGYAHIMYHNKVLTRSYFDKIKFNNAKRLLTVYNDKGDKILTGNLGTTVMADKPFHCLSDDIVNDGSVCLEWTDIARMYMNYENLDIYRCYSIKWQALGEGIYPTDCYDISFKDGGYWYGGGLTKNANWPLNSADFDFTPFITGDANVQEFGNALRRYFISSRGVAIQIDDRSPLQLSINKTSNKFCMRAKNDNFAFVNKLTELPELSYKICVANNMNVLHRQMTKQSLWDGIKAEDKNILNTMLKEPVWQIPALNHTFLNENTIYNYSEEVIGMGFMKLGHILVNEFWQENIGDFSVDKERFPTLKNTVDVLHRRGFRIIFTVQPFISTDSINFKDAVKKKLLIYERLSERSIPALTRYKSSTSAGVLDVTNRDSIPWLVKKLEKVIKEYQIDGFYFDLGTAYNLPHYYQCRETLDNPDMYARKFMIGLEELIANIGISSATRVPRPPAFLSLPPASSSWSGLKNLVVSVLTHGILGFPFILPGSVGGDYVLPENATKMVSFYSLPQPPLSSEELYIRWVQLVSFFPSRQFSHLPSEFKNEEVMEMVKDLTKIHQETVVPVLERFLTDAMNEGLPLIRPLWMLDSQDPACLSVSDEFSVGEDIIVAPILEQGQLAREVYLPQGVWRDGIDGSMRKGSRWIHNYRVALNKVAYFERMPNNTRF</sequence>
<evidence type="ECO:0000256" key="1">
    <source>
        <dbReference type="ARBA" id="ARBA00007806"/>
    </source>
</evidence>
<gene>
    <name evidence="8" type="ORF">HERILL_LOCUS9772</name>
</gene>
<dbReference type="PANTHER" id="PTHR43053">
    <property type="entry name" value="GLYCOSIDASE FAMILY 31"/>
    <property type="match status" value="1"/>
</dbReference>
<dbReference type="InParanoid" id="A0A7R8UU09"/>
<evidence type="ECO:0000313" key="8">
    <source>
        <dbReference type="EMBL" id="CAD7087044.1"/>
    </source>
</evidence>
<evidence type="ECO:0008006" key="10">
    <source>
        <dbReference type="Google" id="ProtNLM"/>
    </source>
</evidence>
<accession>A0A7R8UU09</accession>
<feature type="region of interest" description="Disordered" evidence="4">
    <location>
        <begin position="1"/>
        <end position="100"/>
    </location>
</feature>
<feature type="compositionally biased region" description="Polar residues" evidence="4">
    <location>
        <begin position="1"/>
        <end position="22"/>
    </location>
</feature>
<keyword evidence="5" id="KW-1133">Transmembrane helix</keyword>
<dbReference type="InterPro" id="IPR013780">
    <property type="entry name" value="Glyco_hydro_b"/>
</dbReference>
<evidence type="ECO:0000259" key="7">
    <source>
        <dbReference type="Pfam" id="PF21365"/>
    </source>
</evidence>
<dbReference type="OMA" id="PFHCLED"/>
<evidence type="ECO:0000259" key="6">
    <source>
        <dbReference type="Pfam" id="PF01055"/>
    </source>
</evidence>
<evidence type="ECO:0000256" key="4">
    <source>
        <dbReference type="SAM" id="MobiDB-lite"/>
    </source>
</evidence>
<dbReference type="SUPFAM" id="SSF51011">
    <property type="entry name" value="Glycosyl hydrolase domain"/>
    <property type="match status" value="1"/>
</dbReference>
<feature type="compositionally biased region" description="Polar residues" evidence="4">
    <location>
        <begin position="80"/>
        <end position="90"/>
    </location>
</feature>
<feature type="region of interest" description="Disordered" evidence="4">
    <location>
        <begin position="130"/>
        <end position="167"/>
    </location>
</feature>
<protein>
    <recommendedName>
        <fullName evidence="10">Myogenesis-regulating glycosidase</fullName>
    </recommendedName>
</protein>
<feature type="domain" description="Glycosyl hydrolase family 31 C-terminal" evidence="7">
    <location>
        <begin position="833"/>
        <end position="913"/>
    </location>
</feature>
<feature type="domain" description="Glycoside hydrolase family 31 TIM barrel" evidence="6">
    <location>
        <begin position="547"/>
        <end position="671"/>
    </location>
</feature>
<dbReference type="Pfam" id="PF01055">
    <property type="entry name" value="Glyco_hydro_31_2nd"/>
    <property type="match status" value="1"/>
</dbReference>
<dbReference type="InterPro" id="IPR000322">
    <property type="entry name" value="Glyco_hydro_31_TIM"/>
</dbReference>
<reference evidence="8 9" key="1">
    <citation type="submission" date="2020-11" db="EMBL/GenBank/DDBJ databases">
        <authorList>
            <person name="Wallbank WR R."/>
            <person name="Pardo Diaz C."/>
            <person name="Kozak K."/>
            <person name="Martin S."/>
            <person name="Jiggins C."/>
            <person name="Moest M."/>
            <person name="Warren A I."/>
            <person name="Generalovic N T."/>
            <person name="Byers J.R.P. K."/>
            <person name="Montejo-Kovacevich G."/>
            <person name="Yen C E."/>
        </authorList>
    </citation>
    <scope>NUCLEOTIDE SEQUENCE [LARGE SCALE GENOMIC DNA]</scope>
</reference>
<keyword evidence="9" id="KW-1185">Reference proteome</keyword>
<dbReference type="GO" id="GO:0005975">
    <property type="term" value="P:carbohydrate metabolic process"/>
    <property type="evidence" value="ECO:0007669"/>
    <property type="project" value="InterPro"/>
</dbReference>
<keyword evidence="2" id="KW-0732">Signal</keyword>
<dbReference type="GO" id="GO:0004553">
    <property type="term" value="F:hydrolase activity, hydrolyzing O-glycosyl compounds"/>
    <property type="evidence" value="ECO:0007669"/>
    <property type="project" value="InterPro"/>
</dbReference>
<dbReference type="InterPro" id="IPR050985">
    <property type="entry name" value="Alpha-glycosidase_related"/>
</dbReference>
<name>A0A7R8UU09_HERIL</name>
<dbReference type="Pfam" id="PF21365">
    <property type="entry name" value="Glyco_hydro_31_3rd"/>
    <property type="match status" value="1"/>
</dbReference>
<dbReference type="AlphaFoldDB" id="A0A7R8UU09"/>
<dbReference type="CDD" id="cd06592">
    <property type="entry name" value="GH31_NET37"/>
    <property type="match status" value="1"/>
</dbReference>